<keyword evidence="2" id="KW-1185">Reference proteome</keyword>
<dbReference type="PANTHER" id="PTHR22954">
    <property type="entry name" value="RETROVIRAL PROTEASE-RELATED"/>
    <property type="match status" value="1"/>
</dbReference>
<evidence type="ECO:0000313" key="1">
    <source>
        <dbReference type="EMBL" id="KRY28679.1"/>
    </source>
</evidence>
<dbReference type="InParanoid" id="A0A0V1AV41"/>
<sequence>MDQKAIDVYTEERETMCADITEFKIKVENKERELVAQECKPTESMPISQAGSSNVRLQKMEIKKFNGEYYDWQRFHDEFEATINSNPNLSVVEKFNYLRLLSGNAETAIRGLILNAVNYETALTILNEKFGDPQLLIEEHLKSSQNLPVITNQWDSKRLEKFVNDMEIHIRGLETLNTPPVVYQAVLMPLILSRLPREISVEWKRQNPNRQKDILISPNETFNSLTTSLFDLFLEIIAN</sequence>
<reference evidence="1 2" key="1">
    <citation type="submission" date="2015-01" db="EMBL/GenBank/DDBJ databases">
        <title>Evolution of Trichinella species and genotypes.</title>
        <authorList>
            <person name="Korhonen P.K."/>
            <person name="Edoardo P."/>
            <person name="Giuseppe L.R."/>
            <person name="Gasser R.B."/>
        </authorList>
    </citation>
    <scope>NUCLEOTIDE SEQUENCE [LARGE SCALE GENOMIC DNA]</scope>
    <source>
        <strain evidence="1">ISS3</strain>
    </source>
</reference>
<gene>
    <name evidence="1" type="ORF">T01_4533</name>
</gene>
<dbReference type="OrthoDB" id="5864015at2759"/>
<dbReference type="EMBL" id="JYDH01000196">
    <property type="protein sequence ID" value="KRY28679.1"/>
    <property type="molecule type" value="Genomic_DNA"/>
</dbReference>
<dbReference type="eggNOG" id="ENOG502SEF2">
    <property type="taxonomic scope" value="Eukaryota"/>
</dbReference>
<name>A0A0V1AV41_TRISP</name>
<comment type="caution">
    <text evidence="1">The sequence shown here is derived from an EMBL/GenBank/DDBJ whole genome shotgun (WGS) entry which is preliminary data.</text>
</comment>
<proteinExistence type="predicted"/>
<dbReference type="Proteomes" id="UP000054776">
    <property type="component" value="Unassembled WGS sequence"/>
</dbReference>
<dbReference type="InterPro" id="IPR005312">
    <property type="entry name" value="DUF1759"/>
</dbReference>
<accession>A0A0V1AV41</accession>
<dbReference type="Pfam" id="PF03564">
    <property type="entry name" value="DUF1759"/>
    <property type="match status" value="1"/>
</dbReference>
<protein>
    <submittedName>
        <fullName evidence="1">Uncharacterized protein</fullName>
    </submittedName>
</protein>
<dbReference type="PANTHER" id="PTHR22954:SF3">
    <property type="entry name" value="PROTEIN CBG08539"/>
    <property type="match status" value="1"/>
</dbReference>
<organism evidence="1 2">
    <name type="scientific">Trichinella spiralis</name>
    <name type="common">Trichina worm</name>
    <dbReference type="NCBI Taxonomy" id="6334"/>
    <lineage>
        <taxon>Eukaryota</taxon>
        <taxon>Metazoa</taxon>
        <taxon>Ecdysozoa</taxon>
        <taxon>Nematoda</taxon>
        <taxon>Enoplea</taxon>
        <taxon>Dorylaimia</taxon>
        <taxon>Trichinellida</taxon>
        <taxon>Trichinellidae</taxon>
        <taxon>Trichinella</taxon>
    </lineage>
</organism>
<evidence type="ECO:0000313" key="2">
    <source>
        <dbReference type="Proteomes" id="UP000054776"/>
    </source>
</evidence>
<dbReference type="AlphaFoldDB" id="A0A0V1AV41"/>